<dbReference type="SUPFAM" id="SSF47413">
    <property type="entry name" value="lambda repressor-like DNA-binding domains"/>
    <property type="match status" value="1"/>
</dbReference>
<dbReference type="Gene3D" id="1.10.260.40">
    <property type="entry name" value="lambda repressor-like DNA-binding domains"/>
    <property type="match status" value="1"/>
</dbReference>
<reference evidence="2 3" key="1">
    <citation type="submission" date="2020-04" db="EMBL/GenBank/DDBJ databases">
        <title>MicrobeNet Type strains.</title>
        <authorList>
            <person name="Nicholson A.C."/>
        </authorList>
    </citation>
    <scope>NUCLEOTIDE SEQUENCE [LARGE SCALE GENOMIC DNA]</scope>
    <source>
        <strain evidence="2 3">JCM 3332</strain>
    </source>
</reference>
<dbReference type="Proteomes" id="UP000570678">
    <property type="component" value="Unassembled WGS sequence"/>
</dbReference>
<dbReference type="AlphaFoldDB" id="A0A846YVG7"/>
<dbReference type="InterPro" id="IPR001387">
    <property type="entry name" value="Cro/C1-type_HTH"/>
</dbReference>
<gene>
    <name evidence="2" type="ORF">HGA15_33670</name>
</gene>
<dbReference type="InterPro" id="IPR010982">
    <property type="entry name" value="Lambda_DNA-bd_dom_sf"/>
</dbReference>
<evidence type="ECO:0000313" key="2">
    <source>
        <dbReference type="EMBL" id="NKY60999.1"/>
    </source>
</evidence>
<feature type="region of interest" description="Disordered" evidence="1">
    <location>
        <begin position="62"/>
        <end position="92"/>
    </location>
</feature>
<dbReference type="Pfam" id="PF13560">
    <property type="entry name" value="HTH_31"/>
    <property type="match status" value="1"/>
</dbReference>
<evidence type="ECO:0000256" key="1">
    <source>
        <dbReference type="SAM" id="MobiDB-lite"/>
    </source>
</evidence>
<sequence>MTKRKPLGEFLSRAMAAGRSQADIARELGVSRSTVHLWATGKRQPPERFRTSLRAMAQPGWKVPTAPKRTTRSGKPAKTAGSVTVTPLPSGSEHVFTHSRTAFARELDRLLAEGRAPSVFTVLLHGFRSDLYRDRNDAPRGPRTRRLQVHMSPEEARALASGQKGAWNSAITRSIQARNYEGGFTFDRATSLSMDSTP</sequence>
<keyword evidence="3" id="KW-1185">Reference proteome</keyword>
<organism evidence="2 3">
    <name type="scientific">Nocardia flavorosea</name>
    <dbReference type="NCBI Taxonomy" id="53429"/>
    <lineage>
        <taxon>Bacteria</taxon>
        <taxon>Bacillati</taxon>
        <taxon>Actinomycetota</taxon>
        <taxon>Actinomycetes</taxon>
        <taxon>Mycobacteriales</taxon>
        <taxon>Nocardiaceae</taxon>
        <taxon>Nocardia</taxon>
    </lineage>
</organism>
<name>A0A846YVG7_9NOCA</name>
<proteinExistence type="predicted"/>
<dbReference type="CDD" id="cd00093">
    <property type="entry name" value="HTH_XRE"/>
    <property type="match status" value="1"/>
</dbReference>
<dbReference type="EMBL" id="JAAXOT010000035">
    <property type="protein sequence ID" value="NKY60999.1"/>
    <property type="molecule type" value="Genomic_DNA"/>
</dbReference>
<accession>A0A846YVG7</accession>
<dbReference type="RefSeq" id="WP_062980336.1">
    <property type="nucleotide sequence ID" value="NZ_JAAXOT010000035.1"/>
</dbReference>
<protein>
    <submittedName>
        <fullName evidence="2">Helix-turn-helix domain-containing protein</fullName>
    </submittedName>
</protein>
<evidence type="ECO:0000313" key="3">
    <source>
        <dbReference type="Proteomes" id="UP000570678"/>
    </source>
</evidence>
<comment type="caution">
    <text evidence="2">The sequence shown here is derived from an EMBL/GenBank/DDBJ whole genome shotgun (WGS) entry which is preliminary data.</text>
</comment>
<dbReference type="GO" id="GO:0003677">
    <property type="term" value="F:DNA binding"/>
    <property type="evidence" value="ECO:0007669"/>
    <property type="project" value="InterPro"/>
</dbReference>